<dbReference type="Proteomes" id="UP000323865">
    <property type="component" value="Chromosome"/>
</dbReference>
<reference evidence="2 3" key="1">
    <citation type="submission" date="2019-09" db="EMBL/GenBank/DDBJ databases">
        <title>FDA dAtabase for Regulatory Grade micrObial Sequences (FDA-ARGOS): Supporting development and validation of Infectious Disease Dx tests.</title>
        <authorList>
            <person name="Sciortino C."/>
            <person name="Tallon L."/>
            <person name="Sadzewicz L."/>
            <person name="Vavikolanu K."/>
            <person name="Mehta A."/>
            <person name="Aluvathingal J."/>
            <person name="Nadendla S."/>
            <person name="Nandy P."/>
            <person name="Geyer C."/>
            <person name="Yan Y."/>
            <person name="Sichtig H."/>
        </authorList>
    </citation>
    <scope>NUCLEOTIDE SEQUENCE [LARGE SCALE GENOMIC DNA]</scope>
    <source>
        <strain evidence="2 3">FDAARGOS_640</strain>
    </source>
</reference>
<proteinExistence type="predicted"/>
<evidence type="ECO:0000313" key="2">
    <source>
        <dbReference type="EMBL" id="QEU11308.1"/>
    </source>
</evidence>
<protein>
    <submittedName>
        <fullName evidence="2">Carbohydrate ABC transporter substrate-binding protein</fullName>
    </submittedName>
</protein>
<evidence type="ECO:0000313" key="3">
    <source>
        <dbReference type="Proteomes" id="UP000323865"/>
    </source>
</evidence>
<dbReference type="RefSeq" id="WP_150332808.1">
    <property type="nucleotide sequence ID" value="NZ_CP044108.1"/>
</dbReference>
<dbReference type="SUPFAM" id="SSF53850">
    <property type="entry name" value="Periplasmic binding protein-like II"/>
    <property type="match status" value="1"/>
</dbReference>
<feature type="chain" id="PRO_5047427029" evidence="1">
    <location>
        <begin position="23"/>
        <end position="434"/>
    </location>
</feature>
<dbReference type="PANTHER" id="PTHR43649">
    <property type="entry name" value="ARABINOSE-BINDING PROTEIN-RELATED"/>
    <property type="match status" value="1"/>
</dbReference>
<gene>
    <name evidence="2" type="ORF">FOB48_02675</name>
</gene>
<dbReference type="InterPro" id="IPR006059">
    <property type="entry name" value="SBP"/>
</dbReference>
<sequence>MKITRRQTLGALGIAAAAPMLATGLTACGSSGEGDGKSLKILQYEDPTSAQGQGWKKALEIFKDKHPDVKVTFEQTSFDAVRQNAKITLSGNDVPDVIEFNKGNADGGQLAMQGLLTNLTDEVSKRGWDDKVDPSMRSFALYENGMAGSGDWYGIPNIGEYVTLFYNEDLLKEHGVKPDFSDLDALEAGMDKLMAAGVTPIASSAATSQGFNQMWVWYSLVSAIATRDEIDDFMFVKNPVDFTSGPWAEGTKRFQSWIERGYVGKDIAGLNFEQATVNFLSGKAAMVVWNHGVFHRALSEADFNWGYTTFPGANLVMGSSGHLWGVPDRAKNKELAYEWIDITLSDEVQNVIGDLGGLPIAGDPSTISDERIREYTERFVELMDGDVFSYYPDYPVIGFLDFIQEHMQAMSNGNETADGFIKALQDFYDAGTGK</sequence>
<dbReference type="PANTHER" id="PTHR43649:SF12">
    <property type="entry name" value="DIACETYLCHITOBIOSE BINDING PROTEIN DASA"/>
    <property type="match status" value="1"/>
</dbReference>
<evidence type="ECO:0000256" key="1">
    <source>
        <dbReference type="SAM" id="SignalP"/>
    </source>
</evidence>
<dbReference type="PROSITE" id="PS51257">
    <property type="entry name" value="PROKAR_LIPOPROTEIN"/>
    <property type="match status" value="1"/>
</dbReference>
<accession>A0ABX6A2B1</accession>
<organism evidence="2 3">
    <name type="scientific">Dermabacter vaginalis</name>
    <dbReference type="NCBI Taxonomy" id="1630135"/>
    <lineage>
        <taxon>Bacteria</taxon>
        <taxon>Bacillati</taxon>
        <taxon>Actinomycetota</taxon>
        <taxon>Actinomycetes</taxon>
        <taxon>Micrococcales</taxon>
        <taxon>Dermabacteraceae</taxon>
        <taxon>Dermabacter</taxon>
    </lineage>
</organism>
<dbReference type="InterPro" id="IPR050490">
    <property type="entry name" value="Bact_solute-bd_prot1"/>
</dbReference>
<dbReference type="Gene3D" id="3.40.190.10">
    <property type="entry name" value="Periplasmic binding protein-like II"/>
    <property type="match status" value="1"/>
</dbReference>
<feature type="signal peptide" evidence="1">
    <location>
        <begin position="1"/>
        <end position="22"/>
    </location>
</feature>
<dbReference type="Pfam" id="PF01547">
    <property type="entry name" value="SBP_bac_1"/>
    <property type="match status" value="1"/>
</dbReference>
<keyword evidence="1" id="KW-0732">Signal</keyword>
<name>A0ABX6A2B1_9MICO</name>
<keyword evidence="3" id="KW-1185">Reference proteome</keyword>
<dbReference type="EMBL" id="CP044108">
    <property type="protein sequence ID" value="QEU11308.1"/>
    <property type="molecule type" value="Genomic_DNA"/>
</dbReference>